<evidence type="ECO:0008006" key="3">
    <source>
        <dbReference type="Google" id="ProtNLM"/>
    </source>
</evidence>
<organism evidence="1 2">
    <name type="scientific">Kribbella steppae</name>
    <dbReference type="NCBI Taxonomy" id="2512223"/>
    <lineage>
        <taxon>Bacteria</taxon>
        <taxon>Bacillati</taxon>
        <taxon>Actinomycetota</taxon>
        <taxon>Actinomycetes</taxon>
        <taxon>Propionibacteriales</taxon>
        <taxon>Kribbellaceae</taxon>
        <taxon>Kribbella</taxon>
    </lineage>
</organism>
<evidence type="ECO:0000313" key="2">
    <source>
        <dbReference type="Proteomes" id="UP000294508"/>
    </source>
</evidence>
<dbReference type="EMBL" id="SLWN01000002">
    <property type="protein sequence ID" value="TCO34535.1"/>
    <property type="molecule type" value="Genomic_DNA"/>
</dbReference>
<dbReference type="Proteomes" id="UP000294508">
    <property type="component" value="Unassembled WGS sequence"/>
</dbReference>
<keyword evidence="2" id="KW-1185">Reference proteome</keyword>
<evidence type="ECO:0000313" key="1">
    <source>
        <dbReference type="EMBL" id="TCO34535.1"/>
    </source>
</evidence>
<comment type="caution">
    <text evidence="1">The sequence shown here is derived from an EMBL/GenBank/DDBJ whole genome shotgun (WGS) entry which is preliminary data.</text>
</comment>
<name>A0A4R2HWU2_9ACTN</name>
<accession>A0A4R2HWU2</accession>
<dbReference type="AlphaFoldDB" id="A0A4R2HWU2"/>
<sequence>MSTWYMSTTRQGEQYSYGLLLQGGNLYRHSTITPPGSRARVTATKLGGGWTSFKAIATSNYADPLGRKHSFLYGLNTNGNLYRYAASGTGYKAYGSFGGFKSFKTMAMISQQPTYDTLLMTTTAGALYTIHIPTTATAKPVVKLIRKSGWSSFESLLVEHCGNNYGSVVVGIDHNTDSGYQYAFSRAKGTATAITSYGRIPVAFTGAVHASRTNAWLDGE</sequence>
<reference evidence="1 2" key="1">
    <citation type="journal article" date="2015" name="Stand. Genomic Sci.">
        <title>Genomic Encyclopedia of Bacterial and Archaeal Type Strains, Phase III: the genomes of soil and plant-associated and newly described type strains.</title>
        <authorList>
            <person name="Whitman W.B."/>
            <person name="Woyke T."/>
            <person name="Klenk H.P."/>
            <person name="Zhou Y."/>
            <person name="Lilburn T.G."/>
            <person name="Beck B.J."/>
            <person name="De Vos P."/>
            <person name="Vandamme P."/>
            <person name="Eisen J.A."/>
            <person name="Garrity G."/>
            <person name="Hugenholtz P."/>
            <person name="Kyrpides N.C."/>
        </authorList>
    </citation>
    <scope>NUCLEOTIDE SEQUENCE [LARGE SCALE GENOMIC DNA]</scope>
    <source>
        <strain evidence="1 2">VKM Ac-2572</strain>
    </source>
</reference>
<protein>
    <recommendedName>
        <fullName evidence="3">Tachylectin</fullName>
    </recommendedName>
</protein>
<proteinExistence type="predicted"/>
<gene>
    <name evidence="1" type="ORF">EV652_102601</name>
</gene>